<keyword evidence="1" id="KW-0677">Repeat</keyword>
<feature type="repeat" description="ANK" evidence="4">
    <location>
        <begin position="137"/>
        <end position="169"/>
    </location>
</feature>
<dbReference type="InterPro" id="IPR036770">
    <property type="entry name" value="Ankyrin_rpt-contain_sf"/>
</dbReference>
<feature type="region of interest" description="Disordered" evidence="6">
    <location>
        <begin position="456"/>
        <end position="477"/>
    </location>
</feature>
<dbReference type="AlphaFoldDB" id="A0AAD8LPM4"/>
<dbReference type="InterPro" id="IPR018359">
    <property type="entry name" value="Bromodomain_CS"/>
</dbReference>
<dbReference type="Pfam" id="PF12796">
    <property type="entry name" value="Ank_2"/>
    <property type="match status" value="1"/>
</dbReference>
<evidence type="ECO:0000259" key="7">
    <source>
        <dbReference type="PROSITE" id="PS50014"/>
    </source>
</evidence>
<protein>
    <submittedName>
        <fullName evidence="8">Ankyrin repeat-containing protein</fullName>
    </submittedName>
</protein>
<feature type="compositionally biased region" description="Polar residues" evidence="6">
    <location>
        <begin position="461"/>
        <end position="470"/>
    </location>
</feature>
<feature type="domain" description="Bromo" evidence="7">
    <location>
        <begin position="341"/>
        <end position="413"/>
    </location>
</feature>
<gene>
    <name evidence="8" type="ORF">BgAZ_202540</name>
</gene>
<accession>A0AAD8LPM4</accession>
<keyword evidence="2 4" id="KW-0040">ANK repeat</keyword>
<dbReference type="SMART" id="SM00248">
    <property type="entry name" value="ANK"/>
    <property type="match status" value="3"/>
</dbReference>
<dbReference type="PANTHER" id="PTHR24180">
    <property type="entry name" value="CYCLIN-DEPENDENT KINASE INHIBITOR 2C-RELATED"/>
    <property type="match status" value="1"/>
</dbReference>
<evidence type="ECO:0000256" key="1">
    <source>
        <dbReference type="ARBA" id="ARBA00022737"/>
    </source>
</evidence>
<keyword evidence="9" id="KW-1185">Reference proteome</keyword>
<dbReference type="Gene3D" id="1.25.40.20">
    <property type="entry name" value="Ankyrin repeat-containing domain"/>
    <property type="match status" value="1"/>
</dbReference>
<dbReference type="Gene3D" id="1.20.920.10">
    <property type="entry name" value="Bromodomain-like"/>
    <property type="match status" value="1"/>
</dbReference>
<dbReference type="Pfam" id="PF13637">
    <property type="entry name" value="Ank_4"/>
    <property type="match status" value="1"/>
</dbReference>
<name>A0AAD8LPM4_BABGI</name>
<dbReference type="PROSITE" id="PS50014">
    <property type="entry name" value="BROMODOMAIN_2"/>
    <property type="match status" value="1"/>
</dbReference>
<evidence type="ECO:0000313" key="8">
    <source>
        <dbReference type="EMBL" id="KAK1443378.1"/>
    </source>
</evidence>
<evidence type="ECO:0000256" key="6">
    <source>
        <dbReference type="SAM" id="MobiDB-lite"/>
    </source>
</evidence>
<organism evidence="8 9">
    <name type="scientific">Babesia gibsoni</name>
    <dbReference type="NCBI Taxonomy" id="33632"/>
    <lineage>
        <taxon>Eukaryota</taxon>
        <taxon>Sar</taxon>
        <taxon>Alveolata</taxon>
        <taxon>Apicomplexa</taxon>
        <taxon>Aconoidasida</taxon>
        <taxon>Piroplasmida</taxon>
        <taxon>Babesiidae</taxon>
        <taxon>Babesia</taxon>
    </lineage>
</organism>
<dbReference type="PANTHER" id="PTHR24180:SF45">
    <property type="entry name" value="POLY [ADP-RIBOSE] POLYMERASE TANKYRASE"/>
    <property type="match status" value="1"/>
</dbReference>
<dbReference type="EMBL" id="JAVEPI010000002">
    <property type="protein sequence ID" value="KAK1443378.1"/>
    <property type="molecule type" value="Genomic_DNA"/>
</dbReference>
<dbReference type="InterPro" id="IPR051637">
    <property type="entry name" value="Ank_repeat_dom-contain_49"/>
</dbReference>
<dbReference type="PRINTS" id="PR00503">
    <property type="entry name" value="BROMODOMAIN"/>
</dbReference>
<comment type="caution">
    <text evidence="8">The sequence shown here is derived from an EMBL/GenBank/DDBJ whole genome shotgun (WGS) entry which is preliminary data.</text>
</comment>
<evidence type="ECO:0000256" key="4">
    <source>
        <dbReference type="PROSITE-ProRule" id="PRU00023"/>
    </source>
</evidence>
<evidence type="ECO:0000313" key="9">
    <source>
        <dbReference type="Proteomes" id="UP001230268"/>
    </source>
</evidence>
<dbReference type="SUPFAM" id="SSF48403">
    <property type="entry name" value="Ankyrin repeat"/>
    <property type="match status" value="1"/>
</dbReference>
<keyword evidence="3 5" id="KW-0103">Bromodomain</keyword>
<dbReference type="InterPro" id="IPR036427">
    <property type="entry name" value="Bromodomain-like_sf"/>
</dbReference>
<sequence>MTTVYAESYLNSPVVLGLATPGIQGVKDALEKHFSDYSASNLESHPELLESEEYVQKRGQLVDPNTRITPLCQLSRKTEDEAYEIAKLLVCDYKLVDANHVDLIGQTALFYGARDGWSKFCKFLAEHGCDPNHQDRLGQTCLFYASREGHHETLETLIAKNADVNLLDANKQNCLFYAARDGRLEAVKVLIKHGINYNIKDAQRRQAITFAKLKNQTEIVNLLKGLTKTETHPPKRSLSERIDAHGLINNSEAGDEAKIGVPLMPKDSPKPRKYRLQFKPFDDEPDLWIDAPLIKVREFEIRFPELAKWDKTAPFAPVASLRNPVIKQWRQIGLNLLAMMAKEEGGYVFERPVDPKKQNCPDYFDIVKKPMSYACIKNKIKRNAYSNPTEFLDDCQLVFDNCFQYNKSDTWIAQIGRKIEAFYKEQVKELNFEAYIKKHELMDQLLEKAKQYVDAHDAQTEETATSNQPSEGKEDTV</sequence>
<dbReference type="PROSITE" id="PS00633">
    <property type="entry name" value="BROMODOMAIN_1"/>
    <property type="match status" value="1"/>
</dbReference>
<dbReference type="Proteomes" id="UP001230268">
    <property type="component" value="Unassembled WGS sequence"/>
</dbReference>
<dbReference type="Pfam" id="PF00439">
    <property type="entry name" value="Bromodomain"/>
    <property type="match status" value="1"/>
</dbReference>
<dbReference type="PROSITE" id="PS50088">
    <property type="entry name" value="ANK_REPEAT"/>
    <property type="match status" value="2"/>
</dbReference>
<evidence type="ECO:0000256" key="2">
    <source>
        <dbReference type="ARBA" id="ARBA00023043"/>
    </source>
</evidence>
<dbReference type="SMART" id="SM00297">
    <property type="entry name" value="BROMO"/>
    <property type="match status" value="1"/>
</dbReference>
<proteinExistence type="predicted"/>
<evidence type="ECO:0000256" key="3">
    <source>
        <dbReference type="ARBA" id="ARBA00023117"/>
    </source>
</evidence>
<dbReference type="CDD" id="cd04369">
    <property type="entry name" value="Bromodomain"/>
    <property type="match status" value="1"/>
</dbReference>
<reference evidence="8" key="1">
    <citation type="submission" date="2023-08" db="EMBL/GenBank/DDBJ databases">
        <title>Draft sequence of the Babesia gibsoni genome.</title>
        <authorList>
            <person name="Yamagishi J.Y."/>
            <person name="Xuan X.X."/>
        </authorList>
    </citation>
    <scope>NUCLEOTIDE SEQUENCE</scope>
    <source>
        <strain evidence="8">Azabu</strain>
    </source>
</reference>
<evidence type="ECO:0000256" key="5">
    <source>
        <dbReference type="PROSITE-ProRule" id="PRU00035"/>
    </source>
</evidence>
<dbReference type="SUPFAM" id="SSF47370">
    <property type="entry name" value="Bromodomain"/>
    <property type="match status" value="1"/>
</dbReference>
<dbReference type="PROSITE" id="PS50297">
    <property type="entry name" value="ANK_REP_REGION"/>
    <property type="match status" value="2"/>
</dbReference>
<dbReference type="InterPro" id="IPR001487">
    <property type="entry name" value="Bromodomain"/>
</dbReference>
<feature type="repeat" description="ANK" evidence="4">
    <location>
        <begin position="170"/>
        <end position="202"/>
    </location>
</feature>
<dbReference type="InterPro" id="IPR002110">
    <property type="entry name" value="Ankyrin_rpt"/>
</dbReference>